<evidence type="ECO:0000259" key="5">
    <source>
        <dbReference type="PROSITE" id="PS50110"/>
    </source>
</evidence>
<dbReference type="AlphaFoldDB" id="A0A1D3JSI2"/>
<reference evidence="7" key="1">
    <citation type="submission" date="2016-07" db="EMBL/GenBank/DDBJ databases">
        <authorList>
            <person name="Florea S."/>
            <person name="Webb J.S."/>
            <person name="Jaromczyk J."/>
            <person name="Schardl C.L."/>
        </authorList>
    </citation>
    <scope>NUCLEOTIDE SEQUENCE [LARGE SCALE GENOMIC DNA]</scope>
    <source>
        <strain evidence="7">1YdBTEX2</strain>
    </source>
</reference>
<dbReference type="SUPFAM" id="SSF46894">
    <property type="entry name" value="C-terminal effector domain of the bipartite response regulators"/>
    <property type="match status" value="1"/>
</dbReference>
<feature type="modified residue" description="4-aspartylphosphate" evidence="3">
    <location>
        <position position="103"/>
    </location>
</feature>
<feature type="domain" description="Response regulatory" evidence="5">
    <location>
        <begin position="52"/>
        <end position="171"/>
    </location>
</feature>
<dbReference type="GO" id="GO:0000160">
    <property type="term" value="P:phosphorelay signal transduction system"/>
    <property type="evidence" value="ECO:0007669"/>
    <property type="project" value="InterPro"/>
</dbReference>
<keyword evidence="2" id="KW-0238">DNA-binding</keyword>
<dbReference type="CDD" id="cd17535">
    <property type="entry name" value="REC_NarL-like"/>
    <property type="match status" value="1"/>
</dbReference>
<name>A0A1D3JSI2_PSEVE</name>
<dbReference type="Proteomes" id="UP000245431">
    <property type="component" value="Chromosome PVE_r1"/>
</dbReference>
<dbReference type="Gene3D" id="3.40.50.2300">
    <property type="match status" value="1"/>
</dbReference>
<dbReference type="PRINTS" id="PR00038">
    <property type="entry name" value="HTHLUXR"/>
</dbReference>
<dbReference type="InterPro" id="IPR036388">
    <property type="entry name" value="WH-like_DNA-bd_sf"/>
</dbReference>
<dbReference type="PANTHER" id="PTHR43214:SF17">
    <property type="entry name" value="TRANSCRIPTIONAL REGULATORY PROTEIN RCSB"/>
    <property type="match status" value="1"/>
</dbReference>
<dbReference type="PROSITE" id="PS50110">
    <property type="entry name" value="RESPONSE_REGULATORY"/>
    <property type="match status" value="1"/>
</dbReference>
<dbReference type="Gene3D" id="1.10.10.10">
    <property type="entry name" value="Winged helix-like DNA-binding domain superfamily/Winged helix DNA-binding domain"/>
    <property type="match status" value="1"/>
</dbReference>
<dbReference type="PANTHER" id="PTHR43214">
    <property type="entry name" value="TWO-COMPONENT RESPONSE REGULATOR"/>
    <property type="match status" value="1"/>
</dbReference>
<dbReference type="InterPro" id="IPR039420">
    <property type="entry name" value="WalR-like"/>
</dbReference>
<evidence type="ECO:0000256" key="3">
    <source>
        <dbReference type="PROSITE-ProRule" id="PRU00169"/>
    </source>
</evidence>
<dbReference type="InterPro" id="IPR011006">
    <property type="entry name" value="CheY-like_superfamily"/>
</dbReference>
<dbReference type="GO" id="GO:0003677">
    <property type="term" value="F:DNA binding"/>
    <property type="evidence" value="ECO:0007669"/>
    <property type="project" value="UniProtKB-KW"/>
</dbReference>
<dbReference type="SMART" id="SM00448">
    <property type="entry name" value="REC"/>
    <property type="match status" value="1"/>
</dbReference>
<dbReference type="Pfam" id="PF00196">
    <property type="entry name" value="GerE"/>
    <property type="match status" value="1"/>
</dbReference>
<proteinExistence type="predicted"/>
<dbReference type="GO" id="GO:0006355">
    <property type="term" value="P:regulation of DNA-templated transcription"/>
    <property type="evidence" value="ECO:0007669"/>
    <property type="project" value="InterPro"/>
</dbReference>
<dbReference type="EMBL" id="LT599583">
    <property type="protein sequence ID" value="SBW78975.1"/>
    <property type="molecule type" value="Genomic_DNA"/>
</dbReference>
<keyword evidence="1 3" id="KW-0597">Phosphoprotein</keyword>
<evidence type="ECO:0000313" key="7">
    <source>
        <dbReference type="Proteomes" id="UP000245431"/>
    </source>
</evidence>
<dbReference type="InterPro" id="IPR058245">
    <property type="entry name" value="NreC/VraR/RcsB-like_REC"/>
</dbReference>
<dbReference type="InterPro" id="IPR001789">
    <property type="entry name" value="Sig_transdc_resp-reg_receiver"/>
</dbReference>
<feature type="domain" description="HTH luxR-type" evidence="4">
    <location>
        <begin position="192"/>
        <end position="257"/>
    </location>
</feature>
<protein>
    <submittedName>
        <fullName evidence="6">Response regulator receiver protein</fullName>
    </submittedName>
</protein>
<evidence type="ECO:0000256" key="1">
    <source>
        <dbReference type="ARBA" id="ARBA00022553"/>
    </source>
</evidence>
<dbReference type="SMART" id="SM00421">
    <property type="entry name" value="HTH_LUXR"/>
    <property type="match status" value="1"/>
</dbReference>
<dbReference type="PROSITE" id="PS50043">
    <property type="entry name" value="HTH_LUXR_2"/>
    <property type="match status" value="1"/>
</dbReference>
<dbReference type="InterPro" id="IPR000792">
    <property type="entry name" value="Tscrpt_reg_LuxR_C"/>
</dbReference>
<evidence type="ECO:0000313" key="6">
    <source>
        <dbReference type="EMBL" id="SBW78975.1"/>
    </source>
</evidence>
<evidence type="ECO:0000259" key="4">
    <source>
        <dbReference type="PROSITE" id="PS50043"/>
    </source>
</evidence>
<dbReference type="Pfam" id="PF00072">
    <property type="entry name" value="Response_reg"/>
    <property type="match status" value="1"/>
</dbReference>
<dbReference type="CDD" id="cd06170">
    <property type="entry name" value="LuxR_C_like"/>
    <property type="match status" value="1"/>
</dbReference>
<organism evidence="6 7">
    <name type="scientific">Pseudomonas veronii 1YdBTEX2</name>
    <dbReference type="NCBI Taxonomy" id="1295141"/>
    <lineage>
        <taxon>Bacteria</taxon>
        <taxon>Pseudomonadati</taxon>
        <taxon>Pseudomonadota</taxon>
        <taxon>Gammaproteobacteria</taxon>
        <taxon>Pseudomonadales</taxon>
        <taxon>Pseudomonadaceae</taxon>
        <taxon>Pseudomonas</taxon>
    </lineage>
</organism>
<gene>
    <name evidence="6" type="ORF">PVE_R1G1087</name>
</gene>
<accession>A0A1D3JSI2</accession>
<dbReference type="SUPFAM" id="SSF52172">
    <property type="entry name" value="CheY-like"/>
    <property type="match status" value="1"/>
</dbReference>
<evidence type="ECO:0000256" key="2">
    <source>
        <dbReference type="ARBA" id="ARBA00023125"/>
    </source>
</evidence>
<dbReference type="InterPro" id="IPR016032">
    <property type="entry name" value="Sig_transdc_resp-reg_C-effctor"/>
</dbReference>
<sequence>MGNFLFFCGVKFCSQGLLGYLPLWRLGAVVADPIREYFARIQVAIMVVLMLRVIIADDHPIVRIGQKVVIEANGRCKVVAEADGPDQLLALVDSTPCDILVTDFAMPGNQQADGYGLLGLMRRRHPDLPVILVTMFANVATLRESFAQGARAILAKSASARELPLAIAAVSEGRTFVSECLRAQLAEAGTGNQQAVPQLSGKEREVVRMLASGMTVSQIAARVNRSISTISKQKSTAMTRLCISTDVDLFAYARAAGMVP</sequence>